<dbReference type="InterPro" id="IPR018060">
    <property type="entry name" value="HTH_AraC"/>
</dbReference>
<dbReference type="InterPro" id="IPR003313">
    <property type="entry name" value="AraC-bd"/>
</dbReference>
<dbReference type="Proteomes" id="UP000564644">
    <property type="component" value="Unassembled WGS sequence"/>
</dbReference>
<evidence type="ECO:0000259" key="4">
    <source>
        <dbReference type="PROSITE" id="PS01124"/>
    </source>
</evidence>
<keyword evidence="2" id="KW-0238">DNA-binding</keyword>
<dbReference type="InterPro" id="IPR050204">
    <property type="entry name" value="AraC_XylS_family_regulators"/>
</dbReference>
<dbReference type="Gene3D" id="1.10.10.60">
    <property type="entry name" value="Homeodomain-like"/>
    <property type="match status" value="2"/>
</dbReference>
<keyword evidence="6" id="KW-1185">Reference proteome</keyword>
<evidence type="ECO:0000313" key="6">
    <source>
        <dbReference type="Proteomes" id="UP000564644"/>
    </source>
</evidence>
<dbReference type="Pfam" id="PF12833">
    <property type="entry name" value="HTH_18"/>
    <property type="match status" value="1"/>
</dbReference>
<dbReference type="RefSeq" id="WP_185132396.1">
    <property type="nucleotide sequence ID" value="NZ_JACJVO010000036.1"/>
</dbReference>
<dbReference type="PROSITE" id="PS01124">
    <property type="entry name" value="HTH_ARAC_FAMILY_2"/>
    <property type="match status" value="1"/>
</dbReference>
<dbReference type="InterPro" id="IPR037923">
    <property type="entry name" value="HTH-like"/>
</dbReference>
<dbReference type="InterPro" id="IPR014710">
    <property type="entry name" value="RmlC-like_jellyroll"/>
</dbReference>
<organism evidence="5 6">
    <name type="scientific">Cohnella zeiphila</name>
    <dbReference type="NCBI Taxonomy" id="2761120"/>
    <lineage>
        <taxon>Bacteria</taxon>
        <taxon>Bacillati</taxon>
        <taxon>Bacillota</taxon>
        <taxon>Bacilli</taxon>
        <taxon>Bacillales</taxon>
        <taxon>Paenibacillaceae</taxon>
        <taxon>Cohnella</taxon>
    </lineage>
</organism>
<dbReference type="GO" id="GO:0043565">
    <property type="term" value="F:sequence-specific DNA binding"/>
    <property type="evidence" value="ECO:0007669"/>
    <property type="project" value="InterPro"/>
</dbReference>
<comment type="caution">
    <text evidence="5">The sequence shown here is derived from an EMBL/GenBank/DDBJ whole genome shotgun (WGS) entry which is preliminary data.</text>
</comment>
<gene>
    <name evidence="5" type="ORF">H7C18_27830</name>
</gene>
<evidence type="ECO:0000256" key="2">
    <source>
        <dbReference type="ARBA" id="ARBA00023125"/>
    </source>
</evidence>
<dbReference type="AlphaFoldDB" id="A0A7X0SRF0"/>
<dbReference type="SUPFAM" id="SSF51215">
    <property type="entry name" value="Regulatory protein AraC"/>
    <property type="match status" value="1"/>
</dbReference>
<name>A0A7X0SRF0_9BACL</name>
<protein>
    <submittedName>
        <fullName evidence="5">AraC family transcriptional regulator</fullName>
    </submittedName>
</protein>
<feature type="domain" description="HTH araC/xylS-type" evidence="4">
    <location>
        <begin position="194"/>
        <end position="292"/>
    </location>
</feature>
<dbReference type="Pfam" id="PF02311">
    <property type="entry name" value="AraC_binding"/>
    <property type="match status" value="1"/>
</dbReference>
<keyword evidence="1" id="KW-0805">Transcription regulation</keyword>
<dbReference type="SUPFAM" id="SSF46689">
    <property type="entry name" value="Homeodomain-like"/>
    <property type="match status" value="2"/>
</dbReference>
<evidence type="ECO:0000313" key="5">
    <source>
        <dbReference type="EMBL" id="MBB6734742.1"/>
    </source>
</evidence>
<reference evidence="5 6" key="1">
    <citation type="submission" date="2020-08" db="EMBL/GenBank/DDBJ databases">
        <title>Cohnella phylogeny.</title>
        <authorList>
            <person name="Dunlap C."/>
        </authorList>
    </citation>
    <scope>NUCLEOTIDE SEQUENCE [LARGE SCALE GENOMIC DNA]</scope>
    <source>
        <strain evidence="5 6">CBP 2801</strain>
    </source>
</reference>
<dbReference type="SMART" id="SM00342">
    <property type="entry name" value="HTH_ARAC"/>
    <property type="match status" value="1"/>
</dbReference>
<dbReference type="GO" id="GO:0003700">
    <property type="term" value="F:DNA-binding transcription factor activity"/>
    <property type="evidence" value="ECO:0007669"/>
    <property type="project" value="InterPro"/>
</dbReference>
<accession>A0A7X0SRF0</accession>
<dbReference type="EMBL" id="JACJVO010000036">
    <property type="protein sequence ID" value="MBB6734742.1"/>
    <property type="molecule type" value="Genomic_DNA"/>
</dbReference>
<sequence>MFEHRYRENSHHGVPDFPFHIYTIEHPGNVHTILPIHWHNELEMIYLAKGTATFKIESREFEIRTGEALIVHPGELHSGVSNDGGGVFFYSIVFKLSWLSSLHNDRIQEHFLVPILSGSSRLPALLSAETEEYVELLNYIRQILSCFAGGYPAYELSIKAKLLLFIADIYRLGLVETKLHSQKRHGHELNHQIKRVLAYMENNSFRKLDLNQLASVASLSRSHFCKFFKDQTGMRPMEYLNFIRINKAASLLRTGSCNVIEASLEAGYQNASYFSKWFKIYMNMTPSEYKTYYSSGI</sequence>
<dbReference type="PANTHER" id="PTHR46796">
    <property type="entry name" value="HTH-TYPE TRANSCRIPTIONAL ACTIVATOR RHAS-RELATED"/>
    <property type="match status" value="1"/>
</dbReference>
<evidence type="ECO:0000256" key="3">
    <source>
        <dbReference type="ARBA" id="ARBA00023163"/>
    </source>
</evidence>
<dbReference type="Gene3D" id="2.60.120.10">
    <property type="entry name" value="Jelly Rolls"/>
    <property type="match status" value="1"/>
</dbReference>
<evidence type="ECO:0000256" key="1">
    <source>
        <dbReference type="ARBA" id="ARBA00023015"/>
    </source>
</evidence>
<proteinExistence type="predicted"/>
<dbReference type="InterPro" id="IPR009057">
    <property type="entry name" value="Homeodomain-like_sf"/>
</dbReference>
<keyword evidence="3" id="KW-0804">Transcription</keyword>